<name>A0A256F2Q7_9HYPH</name>
<gene>
    <name evidence="1" type="ORF">CEV33_2850</name>
</gene>
<dbReference type="EMBL" id="NNRL01000164">
    <property type="protein sequence ID" value="OYR09125.1"/>
    <property type="molecule type" value="Genomic_DNA"/>
</dbReference>
<sequence length="44" mass="4722">MNRLSKARVSISLNFPGSKEKSRFTGIDLPALSSQSAFVLSAPI</sequence>
<keyword evidence="2" id="KW-1185">Reference proteome</keyword>
<reference evidence="1 2" key="1">
    <citation type="submission" date="2017-07" db="EMBL/GenBank/DDBJ databases">
        <title>Phylogenetic study on the rhizospheric bacterium Ochrobactrum sp. A44.</title>
        <authorList>
            <person name="Krzyzanowska D.M."/>
            <person name="Ossowicki A."/>
            <person name="Rajewska M."/>
            <person name="Maciag T."/>
            <person name="Kaczynski Z."/>
            <person name="Czerwicka M."/>
            <person name="Jafra S."/>
        </authorList>
    </citation>
    <scope>NUCLEOTIDE SEQUENCE [LARGE SCALE GENOMIC DNA]</scope>
    <source>
        <strain evidence="1 2">OgA9a</strain>
    </source>
</reference>
<evidence type="ECO:0000313" key="2">
    <source>
        <dbReference type="Proteomes" id="UP000216478"/>
    </source>
</evidence>
<accession>A0A256F2Q7</accession>
<organism evidence="1 2">
    <name type="scientific">Brucella grignonensis</name>
    <dbReference type="NCBI Taxonomy" id="94627"/>
    <lineage>
        <taxon>Bacteria</taxon>
        <taxon>Pseudomonadati</taxon>
        <taxon>Pseudomonadota</taxon>
        <taxon>Alphaproteobacteria</taxon>
        <taxon>Hyphomicrobiales</taxon>
        <taxon>Brucellaceae</taxon>
        <taxon>Brucella/Ochrobactrum group</taxon>
        <taxon>Brucella</taxon>
    </lineage>
</organism>
<comment type="caution">
    <text evidence="1">The sequence shown here is derived from an EMBL/GenBank/DDBJ whole genome shotgun (WGS) entry which is preliminary data.</text>
</comment>
<proteinExistence type="predicted"/>
<dbReference type="Proteomes" id="UP000216478">
    <property type="component" value="Unassembled WGS sequence"/>
</dbReference>
<dbReference type="AlphaFoldDB" id="A0A256F2Q7"/>
<evidence type="ECO:0000313" key="1">
    <source>
        <dbReference type="EMBL" id="OYR09125.1"/>
    </source>
</evidence>
<protein>
    <submittedName>
        <fullName evidence="1">Uncharacterized protein</fullName>
    </submittedName>
</protein>